<evidence type="ECO:0000259" key="2">
    <source>
        <dbReference type="PROSITE" id="PS51840"/>
    </source>
</evidence>
<dbReference type="PANTHER" id="PTHR47270">
    <property type="entry name" value="PROTEIN MLP1-LIKE"/>
    <property type="match status" value="1"/>
</dbReference>
<keyword evidence="4" id="KW-1185">Reference proteome</keyword>
<feature type="compositionally biased region" description="Basic and acidic residues" evidence="1">
    <location>
        <begin position="157"/>
        <end position="166"/>
    </location>
</feature>
<dbReference type="Pfam" id="PF10358">
    <property type="entry name" value="NT-C2"/>
    <property type="match status" value="1"/>
</dbReference>
<accession>A0AAW0KI53</accession>
<feature type="region of interest" description="Disordered" evidence="1">
    <location>
        <begin position="147"/>
        <end position="166"/>
    </location>
</feature>
<organism evidence="3 4">
    <name type="scientific">Quercus suber</name>
    <name type="common">Cork oak</name>
    <dbReference type="NCBI Taxonomy" id="58331"/>
    <lineage>
        <taxon>Eukaryota</taxon>
        <taxon>Viridiplantae</taxon>
        <taxon>Streptophyta</taxon>
        <taxon>Embryophyta</taxon>
        <taxon>Tracheophyta</taxon>
        <taxon>Spermatophyta</taxon>
        <taxon>Magnoliopsida</taxon>
        <taxon>eudicotyledons</taxon>
        <taxon>Gunneridae</taxon>
        <taxon>Pentapetalae</taxon>
        <taxon>rosids</taxon>
        <taxon>fabids</taxon>
        <taxon>Fagales</taxon>
        <taxon>Fagaceae</taxon>
        <taxon>Quercus</taxon>
    </lineage>
</organism>
<dbReference type="Proteomes" id="UP000237347">
    <property type="component" value="Unassembled WGS sequence"/>
</dbReference>
<dbReference type="PROSITE" id="PS51840">
    <property type="entry name" value="C2_NT"/>
    <property type="match status" value="1"/>
</dbReference>
<sequence>MFRLHKNRHAKSGERVDFNFSNFKALQVPKGWDKLVVSIISVETGKTIAKSSKALVHNGSCQWTDSISETICFSQDDSSKELQDCFFKLVVSMGSARSGILGEATVNMTGYMSSPAPVPVSLRLKKCNHGTILQNFLHLCCRLSKSQNNHSQSPKKSIAEDDIVAKESNGRTKSSLEAELIDIRERYLHMSLRYAEVEAQREELVMKLRATKN</sequence>
<dbReference type="AlphaFoldDB" id="A0AAW0KI53"/>
<protein>
    <recommendedName>
        <fullName evidence="2">C2 NT-type domain-containing protein</fullName>
    </recommendedName>
</protein>
<dbReference type="PANTHER" id="PTHR47270:SF3">
    <property type="entry name" value="HYPOTETICAL PROTEIN"/>
    <property type="match status" value="1"/>
</dbReference>
<dbReference type="InterPro" id="IPR019448">
    <property type="entry name" value="NT-C2"/>
</dbReference>
<comment type="caution">
    <text evidence="3">The sequence shown here is derived from an EMBL/GenBank/DDBJ whole genome shotgun (WGS) entry which is preliminary data.</text>
</comment>
<feature type="domain" description="C2 NT-type" evidence="2">
    <location>
        <begin position="6"/>
        <end position="145"/>
    </location>
</feature>
<feature type="non-terminal residue" evidence="3">
    <location>
        <position position="213"/>
    </location>
</feature>
<dbReference type="EMBL" id="PKMF04000297">
    <property type="protein sequence ID" value="KAK7838824.1"/>
    <property type="molecule type" value="Genomic_DNA"/>
</dbReference>
<proteinExistence type="predicted"/>
<evidence type="ECO:0000256" key="1">
    <source>
        <dbReference type="SAM" id="MobiDB-lite"/>
    </source>
</evidence>
<evidence type="ECO:0000313" key="4">
    <source>
        <dbReference type="Proteomes" id="UP000237347"/>
    </source>
</evidence>
<gene>
    <name evidence="3" type="ORF">CFP56_019056</name>
</gene>
<evidence type="ECO:0000313" key="3">
    <source>
        <dbReference type="EMBL" id="KAK7838824.1"/>
    </source>
</evidence>
<reference evidence="3 4" key="1">
    <citation type="journal article" date="2018" name="Sci. Data">
        <title>The draft genome sequence of cork oak.</title>
        <authorList>
            <person name="Ramos A.M."/>
            <person name="Usie A."/>
            <person name="Barbosa P."/>
            <person name="Barros P.M."/>
            <person name="Capote T."/>
            <person name="Chaves I."/>
            <person name="Simoes F."/>
            <person name="Abreu I."/>
            <person name="Carrasquinho I."/>
            <person name="Faro C."/>
            <person name="Guimaraes J.B."/>
            <person name="Mendonca D."/>
            <person name="Nobrega F."/>
            <person name="Rodrigues L."/>
            <person name="Saibo N.J.M."/>
            <person name="Varela M.C."/>
            <person name="Egas C."/>
            <person name="Matos J."/>
            <person name="Miguel C.M."/>
            <person name="Oliveira M.M."/>
            <person name="Ricardo C.P."/>
            <person name="Goncalves S."/>
        </authorList>
    </citation>
    <scope>NUCLEOTIDE SEQUENCE [LARGE SCALE GENOMIC DNA]</scope>
    <source>
        <strain evidence="4">cv. HL8</strain>
    </source>
</reference>
<name>A0AAW0KI53_QUESU</name>